<feature type="transmembrane region" description="Helical" evidence="5">
    <location>
        <begin position="601"/>
        <end position="622"/>
    </location>
</feature>
<feature type="transmembrane region" description="Helical" evidence="5">
    <location>
        <begin position="429"/>
        <end position="449"/>
    </location>
</feature>
<dbReference type="STRING" id="349124.Hhal_1547"/>
<dbReference type="HOGENOM" id="CLU_278951_0_0_6"/>
<feature type="transmembrane region" description="Helical" evidence="5">
    <location>
        <begin position="1075"/>
        <end position="1096"/>
    </location>
</feature>
<keyword evidence="4 5" id="KW-0472">Membrane</keyword>
<dbReference type="Pfam" id="PF04932">
    <property type="entry name" value="Wzy_C"/>
    <property type="match status" value="1"/>
</dbReference>
<reference evidence="8 9" key="2">
    <citation type="journal article" date="2013" name="Stand. Genomic Sci.">
        <title>Complete genome sequence of Halorhodospira halophila SL1.</title>
        <authorList>
            <person name="Challacombe J.F."/>
            <person name="Majid S."/>
            <person name="Deole R."/>
            <person name="Brettin T.S."/>
            <person name="Bruce D."/>
            <person name="Delano S.F."/>
            <person name="Detter J.C."/>
            <person name="Gleasner C.D."/>
            <person name="Han C.S."/>
            <person name="Misra M."/>
            <person name="Reitenga K.G."/>
            <person name="Mikhailova N."/>
            <person name="Woyke T."/>
            <person name="Pitluck S."/>
            <person name="Nolan M."/>
            <person name="Land M.L."/>
            <person name="Saunders E."/>
            <person name="Tapia R."/>
            <person name="Lapidus A."/>
            <person name="Ivanova N."/>
            <person name="Hoff W.D."/>
        </authorList>
    </citation>
    <scope>NUCLEOTIDE SEQUENCE [LARGE SCALE GENOMIC DNA]</scope>
    <source>
        <strain evidence="9">DSM 244 / SL1</strain>
    </source>
</reference>
<evidence type="ECO:0000256" key="5">
    <source>
        <dbReference type="SAM" id="Phobius"/>
    </source>
</evidence>
<dbReference type="Proteomes" id="UP000000647">
    <property type="component" value="Chromosome"/>
</dbReference>
<keyword evidence="9" id="KW-1185">Reference proteome</keyword>
<evidence type="ECO:0000256" key="3">
    <source>
        <dbReference type="ARBA" id="ARBA00022989"/>
    </source>
</evidence>
<dbReference type="PANTHER" id="PTHR37422">
    <property type="entry name" value="TEICHURONIC ACID BIOSYNTHESIS PROTEIN TUAE"/>
    <property type="match status" value="1"/>
</dbReference>
<comment type="subcellular location">
    <subcellularLocation>
        <location evidence="1">Membrane</location>
        <topology evidence="1">Multi-pass membrane protein</topology>
    </subcellularLocation>
</comment>
<feature type="transmembrane region" description="Helical" evidence="5">
    <location>
        <begin position="572"/>
        <end position="589"/>
    </location>
</feature>
<feature type="domain" description="VanZ-like" evidence="6">
    <location>
        <begin position="30"/>
        <end position="145"/>
    </location>
</feature>
<feature type="transmembrane region" description="Helical" evidence="5">
    <location>
        <begin position="94"/>
        <end position="118"/>
    </location>
</feature>
<dbReference type="InterPro" id="IPR007016">
    <property type="entry name" value="O-antigen_ligase-rel_domated"/>
</dbReference>
<feature type="transmembrane region" description="Helical" evidence="5">
    <location>
        <begin position="500"/>
        <end position="517"/>
    </location>
</feature>
<keyword evidence="2 5" id="KW-0812">Transmembrane</keyword>
<feature type="transmembrane region" description="Helical" evidence="5">
    <location>
        <begin position="1048"/>
        <end position="1068"/>
    </location>
</feature>
<reference evidence="9" key="1">
    <citation type="submission" date="2006-12" db="EMBL/GenBank/DDBJ databases">
        <title>Complete sequence of Halorhodospira halophila SL1.</title>
        <authorList>
            <consortium name="US DOE Joint Genome Institute"/>
            <person name="Copeland A."/>
            <person name="Lucas S."/>
            <person name="Lapidus A."/>
            <person name="Barry K."/>
            <person name="Detter J.C."/>
            <person name="Glavina del Rio T."/>
            <person name="Hammon N."/>
            <person name="Israni S."/>
            <person name="Dalin E."/>
            <person name="Tice H."/>
            <person name="Pitluck S."/>
            <person name="Saunders E."/>
            <person name="Brettin T."/>
            <person name="Bruce D."/>
            <person name="Han C."/>
            <person name="Tapia R."/>
            <person name="Schmutz J."/>
            <person name="Larimer F."/>
            <person name="Land M."/>
            <person name="Hauser L."/>
            <person name="Kyrpides N."/>
            <person name="Mikhailova N."/>
            <person name="Hoff W."/>
            <person name="Richardson P."/>
        </authorList>
    </citation>
    <scope>NUCLEOTIDE SEQUENCE [LARGE SCALE GENOMIC DNA]</scope>
    <source>
        <strain evidence="9">DSM 244 / SL1</strain>
    </source>
</reference>
<evidence type="ECO:0000256" key="4">
    <source>
        <dbReference type="ARBA" id="ARBA00023136"/>
    </source>
</evidence>
<evidence type="ECO:0000259" key="7">
    <source>
        <dbReference type="Pfam" id="PF04932"/>
    </source>
</evidence>
<feature type="transmembrane region" description="Helical" evidence="5">
    <location>
        <begin position="130"/>
        <end position="149"/>
    </location>
</feature>
<sequence length="1131" mass="121823">MPSTPTPDHPLSYRACVLGASLSLAVIAYATLLPFEFRDVSLAQAWEAYTGIRFAGLTGGNYAQWVANILLYTPLGFFWAAWLTRSVGSRSGQVVMGLLAALVALATTMTIEFLQIWLPFRYPAIADMSGNFLGGVIGVVVWLTLRGRLGVWLAEIRQGGPVAVGIALSAYAVAYIGIVLLPFDLVVSPWALADRLTSSALNPWAQAGGCLGDLSCVGFRGAEVAASLPLGVLLAWTVPQVRDDPWRFGLAAVVGWAVSLELLNLFVASGVVEGRSALMRAIGIGLGLGVAGLLLADPSRLLARLRQWGPLLVAGVAVPYLLLLLLGNHEFGPYRWDGQRAIETLQATRLLPFYYHYHIAEVAALRSMLFHMLMYAPVGLFAWILALRVRVSRNQVVAWAAGAAVGLALLVEIGKLLTEEGRPDSSTLVLAGIAAATTVTLLEWLAFALTRKGPGDSAGELASPPPGPIQPGQDPGLAQAVPPYAGTSPTNERRWTAGEVVRRSSGGLLAVAIWLAAWAWPAWPGWLAAGLLIYAVLLWRYPLAWLWVLPPLVPVLDWGVWTGWVHIGEVDLFIGMTVAVTLAAGRWPGRPGRWLPGTVRAAWALLLVSTVLALAVALWPLAPLERGLLSHYATGWNALRVGSGVLFAALLWWVVRASPYSPSEQFERGLVPGMALSWLAAALVILRERIVYPGLLDFDSAYRISGWFSDMQVGGPSVEAFLVISLPFAILAAWRVSGRWLAVPAAGVVAVLGSYLVVVTYSRAGWLGLVVALGVLGLSLLWASRRPVAGRGLWAVHQALIALPFLVAGGAGFALVMEGTAVERWSAVERDLQSRIDHWQETWSLAGQGGSPVWGRGMGAFPAYYRYAAVGQEGVPANFEFARTGSDEGVLRIGAGSSLFVNQRLFGPFHGERPEALQLELEVRGPPGARLDASICEKPIRHSFDCQWERFRLDAGEGVQALSWDVRLDDLASGLPGLRRGLVFALSLGGGEEAMLEIQSAKLTGPDGAAYLRNPEFEQAGRHWYFTTDYLWPYRTENQWLEIYFDQGVFGLLAFTLFLLAVVGVLLRRVSQGKVGAAAALAALLGVLAIGVFSTVFFNPKIALLFYLVALLGVSGRARRRSGRRAPIGQP</sequence>
<feature type="transmembrane region" description="Helical" evidence="5">
    <location>
        <begin position="248"/>
        <end position="271"/>
    </location>
</feature>
<evidence type="ECO:0000256" key="2">
    <source>
        <dbReference type="ARBA" id="ARBA00022692"/>
    </source>
</evidence>
<evidence type="ECO:0000313" key="8">
    <source>
        <dbReference type="EMBL" id="ABM62314.1"/>
    </source>
</evidence>
<dbReference type="RefSeq" id="WP_011814336.1">
    <property type="nucleotide sequence ID" value="NC_008789.1"/>
</dbReference>
<feature type="transmembrane region" description="Helical" evidence="5">
    <location>
        <begin position="308"/>
        <end position="327"/>
    </location>
</feature>
<feature type="transmembrane region" description="Helical" evidence="5">
    <location>
        <begin position="62"/>
        <end position="82"/>
    </location>
</feature>
<dbReference type="PANTHER" id="PTHR37422:SF13">
    <property type="entry name" value="LIPOPOLYSACCHARIDE BIOSYNTHESIS PROTEIN PA4999-RELATED"/>
    <property type="match status" value="1"/>
</dbReference>
<dbReference type="AlphaFoldDB" id="A1WXA2"/>
<feature type="transmembrane region" description="Helical" evidence="5">
    <location>
        <begin position="764"/>
        <end position="783"/>
    </location>
</feature>
<dbReference type="OrthoDB" id="283584at2"/>
<dbReference type="KEGG" id="hha:Hhal_1547"/>
<feature type="transmembrane region" description="Helical" evidence="5">
    <location>
        <begin position="666"/>
        <end position="686"/>
    </location>
</feature>
<dbReference type="Pfam" id="PF04892">
    <property type="entry name" value="VanZ"/>
    <property type="match status" value="1"/>
</dbReference>
<evidence type="ECO:0000259" key="6">
    <source>
        <dbReference type="Pfam" id="PF04892"/>
    </source>
</evidence>
<gene>
    <name evidence="8" type="ordered locus">Hhal_1547</name>
</gene>
<feature type="transmembrane region" description="Helical" evidence="5">
    <location>
        <begin position="713"/>
        <end position="733"/>
    </location>
</feature>
<feature type="transmembrane region" description="Helical" evidence="5">
    <location>
        <begin position="396"/>
        <end position="417"/>
    </location>
</feature>
<dbReference type="GO" id="GO:0016020">
    <property type="term" value="C:membrane"/>
    <property type="evidence" value="ECO:0007669"/>
    <property type="project" value="UniProtKB-SubCell"/>
</dbReference>
<keyword evidence="3 5" id="KW-1133">Transmembrane helix</keyword>
<feature type="transmembrane region" description="Helical" evidence="5">
    <location>
        <begin position="368"/>
        <end position="389"/>
    </location>
</feature>
<dbReference type="eggNOG" id="COG3307">
    <property type="taxonomic scope" value="Bacteria"/>
</dbReference>
<feature type="transmembrane region" description="Helical" evidence="5">
    <location>
        <begin position="795"/>
        <end position="817"/>
    </location>
</feature>
<protein>
    <submittedName>
        <fullName evidence="8">VanZ family protein</fullName>
    </submittedName>
</protein>
<evidence type="ECO:0000313" key="9">
    <source>
        <dbReference type="Proteomes" id="UP000000647"/>
    </source>
</evidence>
<feature type="transmembrane region" description="Helical" evidence="5">
    <location>
        <begin position="161"/>
        <end position="183"/>
    </location>
</feature>
<evidence type="ECO:0000256" key="1">
    <source>
        <dbReference type="ARBA" id="ARBA00004141"/>
    </source>
</evidence>
<organism evidence="8 9">
    <name type="scientific">Halorhodospira halophila (strain DSM 244 / SL1)</name>
    <name type="common">Ectothiorhodospira halophila (strain DSM 244 / SL1)</name>
    <dbReference type="NCBI Taxonomy" id="349124"/>
    <lineage>
        <taxon>Bacteria</taxon>
        <taxon>Pseudomonadati</taxon>
        <taxon>Pseudomonadota</taxon>
        <taxon>Gammaproteobacteria</taxon>
        <taxon>Chromatiales</taxon>
        <taxon>Ectothiorhodospiraceae</taxon>
        <taxon>Halorhodospira</taxon>
    </lineage>
</organism>
<name>A1WXA2_HALHL</name>
<feature type="domain" description="O-antigen ligase-related" evidence="7">
    <location>
        <begin position="749"/>
        <end position="875"/>
    </location>
</feature>
<feature type="transmembrane region" description="Helical" evidence="5">
    <location>
        <begin position="523"/>
        <end position="539"/>
    </location>
</feature>
<accession>A1WXA2</accession>
<dbReference type="InterPro" id="IPR051533">
    <property type="entry name" value="WaaL-like"/>
</dbReference>
<dbReference type="eggNOG" id="COG4767">
    <property type="taxonomic scope" value="Bacteria"/>
</dbReference>
<feature type="transmembrane region" description="Helical" evidence="5">
    <location>
        <begin position="12"/>
        <end position="32"/>
    </location>
</feature>
<feature type="transmembrane region" description="Helical" evidence="5">
    <location>
        <begin position="217"/>
        <end position="236"/>
    </location>
</feature>
<proteinExistence type="predicted"/>
<dbReference type="EMBL" id="CP000544">
    <property type="protein sequence ID" value="ABM62314.1"/>
    <property type="molecule type" value="Genomic_DNA"/>
</dbReference>
<dbReference type="InterPro" id="IPR006976">
    <property type="entry name" value="VanZ-like"/>
</dbReference>
<feature type="transmembrane region" description="Helical" evidence="5">
    <location>
        <begin position="277"/>
        <end position="296"/>
    </location>
</feature>
<feature type="transmembrane region" description="Helical" evidence="5">
    <location>
        <begin position="740"/>
        <end position="758"/>
    </location>
</feature>
<feature type="transmembrane region" description="Helical" evidence="5">
    <location>
        <begin position="634"/>
        <end position="654"/>
    </location>
</feature>